<dbReference type="Pfam" id="PF00903">
    <property type="entry name" value="Glyoxalase"/>
    <property type="match status" value="1"/>
</dbReference>
<organism evidence="3">
    <name type="scientific">Salinispora pacifica</name>
    <dbReference type="NCBI Taxonomy" id="351187"/>
    <lineage>
        <taxon>Bacteria</taxon>
        <taxon>Bacillati</taxon>
        <taxon>Actinomycetota</taxon>
        <taxon>Actinomycetes</taxon>
        <taxon>Micromonosporales</taxon>
        <taxon>Micromonosporaceae</taxon>
        <taxon>Salinispora</taxon>
    </lineage>
</organism>
<dbReference type="SUPFAM" id="SSF54593">
    <property type="entry name" value="Glyoxalase/Bleomycin resistance protein/Dihydroxybiphenyl dioxygenase"/>
    <property type="match status" value="1"/>
</dbReference>
<dbReference type="InterPro" id="IPR004360">
    <property type="entry name" value="Glyas_Fos-R_dOase_dom"/>
</dbReference>
<evidence type="ECO:0000256" key="1">
    <source>
        <dbReference type="SAM" id="MobiDB-lite"/>
    </source>
</evidence>
<evidence type="ECO:0000259" key="2">
    <source>
        <dbReference type="PROSITE" id="PS51819"/>
    </source>
</evidence>
<dbReference type="EMBL" id="KF731828">
    <property type="protein sequence ID" value="AHZ61839.1"/>
    <property type="molecule type" value="Genomic_DNA"/>
</dbReference>
<name>A0A059U8E8_SALPI</name>
<evidence type="ECO:0000313" key="3">
    <source>
        <dbReference type="EMBL" id="AHZ61839.1"/>
    </source>
</evidence>
<feature type="domain" description="VOC" evidence="2">
    <location>
        <begin position="4"/>
        <end position="135"/>
    </location>
</feature>
<dbReference type="PANTHER" id="PTHR36437:SF2">
    <property type="entry name" value="GLYOXALASE_BLEOMYCIN RESISTANCE PROTEIN_DIOXYGENASE"/>
    <property type="match status" value="1"/>
</dbReference>
<sequence>MGVKVAQRFVAVDDHERALTFYRDVLGLEVRQDHTFEGLRWIALGTSGQPDADIVLQSLVVYPETSPADQHALAELLVKGLLPGLVFRTEDCDATFEHLRAGGATVVQEPTDQPWGVRDCAFRDPAGNMLRFSQIRRRRKDTGDGGGSGDPHFPNHRPLQDGTDDRSQEPDQALRR</sequence>
<feature type="region of interest" description="Disordered" evidence="1">
    <location>
        <begin position="132"/>
        <end position="176"/>
    </location>
</feature>
<reference evidence="3" key="1">
    <citation type="journal article" date="2014" name="Tetrahedron">
        <title>Discovery of the lomaiviticin biosynthetic gene cluster in Salinispora pacifica.</title>
        <authorList>
            <person name="Janso J.E."/>
            <person name="Haltli B.A."/>
            <person name="Eustaquio A.S."/>
            <person name="Kulowski K."/>
            <person name="Waldman A.J."/>
            <person name="Zha L."/>
            <person name="Nakamura H."/>
            <person name="Bernan V.S."/>
            <person name="He H."/>
            <person name="Carter G.T."/>
            <person name="Koehn F.E."/>
            <person name="Balskus E.P."/>
        </authorList>
    </citation>
    <scope>NUCLEOTIDE SEQUENCE</scope>
    <source>
        <strain evidence="3">DPJ-0016</strain>
    </source>
</reference>
<dbReference type="PROSITE" id="PS51819">
    <property type="entry name" value="VOC"/>
    <property type="match status" value="1"/>
</dbReference>
<dbReference type="InterPro" id="IPR037523">
    <property type="entry name" value="VOC_core"/>
</dbReference>
<dbReference type="CDD" id="cd07263">
    <property type="entry name" value="VOC_like"/>
    <property type="match status" value="1"/>
</dbReference>
<dbReference type="Gene3D" id="3.10.180.10">
    <property type="entry name" value="2,3-Dihydroxybiphenyl 1,2-Dioxygenase, domain 1"/>
    <property type="match status" value="1"/>
</dbReference>
<dbReference type="PANTHER" id="PTHR36437">
    <property type="entry name" value="GLYOXALASE/BLEOMYCIN RESISTANCE PROTEIN/DIOXYGENASE"/>
    <property type="match status" value="1"/>
</dbReference>
<accession>A0A059U8E8</accession>
<gene>
    <name evidence="3" type="primary">lom5</name>
</gene>
<dbReference type="AlphaFoldDB" id="A0A059U8E8"/>
<protein>
    <submittedName>
        <fullName evidence="3">Lom5</fullName>
    </submittedName>
</protein>
<dbReference type="InterPro" id="IPR029068">
    <property type="entry name" value="Glyas_Bleomycin-R_OHBP_Dase"/>
</dbReference>
<proteinExistence type="predicted"/>
<feature type="compositionally biased region" description="Basic and acidic residues" evidence="1">
    <location>
        <begin position="163"/>
        <end position="176"/>
    </location>
</feature>